<accession>A0A915B1P6</accession>
<evidence type="ECO:0000313" key="4">
    <source>
        <dbReference type="WBParaSite" id="PgR022X_g009_t02"/>
    </source>
</evidence>
<keyword evidence="2" id="KW-1185">Reference proteome</keyword>
<organism evidence="2 4">
    <name type="scientific">Parascaris univalens</name>
    <name type="common">Nematode worm</name>
    <dbReference type="NCBI Taxonomy" id="6257"/>
    <lineage>
        <taxon>Eukaryota</taxon>
        <taxon>Metazoa</taxon>
        <taxon>Ecdysozoa</taxon>
        <taxon>Nematoda</taxon>
        <taxon>Chromadorea</taxon>
        <taxon>Rhabditida</taxon>
        <taxon>Spirurina</taxon>
        <taxon>Ascaridomorpha</taxon>
        <taxon>Ascaridoidea</taxon>
        <taxon>Ascarididae</taxon>
        <taxon>Parascaris</taxon>
    </lineage>
</organism>
<sequence length="158" mass="18257">MAPYSSKRRVYEGKLRRRSSRRISSGQRHCKSQSPSSPSSLDRSESVRCADREEDAFAETIRRLPEKLIVELPCGTIKKIADLLQSEEDDTKPIHIIVYSSDVHPRSSKTNKPIAIGRPSLCRRNSKTYSNRRTSSMRNRSYRGRRSNQSRKRPFPSY</sequence>
<proteinExistence type="predicted"/>
<feature type="compositionally biased region" description="Basic residues" evidence="1">
    <location>
        <begin position="140"/>
        <end position="158"/>
    </location>
</feature>
<feature type="compositionally biased region" description="Low complexity" evidence="1">
    <location>
        <begin position="32"/>
        <end position="41"/>
    </location>
</feature>
<evidence type="ECO:0000313" key="3">
    <source>
        <dbReference type="WBParaSite" id="PgR022X_g009_t01"/>
    </source>
</evidence>
<dbReference type="Proteomes" id="UP000887569">
    <property type="component" value="Unplaced"/>
</dbReference>
<evidence type="ECO:0000313" key="2">
    <source>
        <dbReference type="Proteomes" id="UP000887569"/>
    </source>
</evidence>
<evidence type="ECO:0000256" key="1">
    <source>
        <dbReference type="SAM" id="MobiDB-lite"/>
    </source>
</evidence>
<name>A0A915B1P6_PARUN</name>
<feature type="compositionally biased region" description="Low complexity" evidence="1">
    <location>
        <begin position="128"/>
        <end position="139"/>
    </location>
</feature>
<reference evidence="3 4" key="1">
    <citation type="submission" date="2022-11" db="UniProtKB">
        <authorList>
            <consortium name="WormBaseParasite"/>
        </authorList>
    </citation>
    <scope>IDENTIFICATION</scope>
</reference>
<dbReference type="AlphaFoldDB" id="A0A915B1P6"/>
<dbReference type="WBParaSite" id="PgR022X_g009_t02">
    <property type="protein sequence ID" value="PgR022X_g009_t02"/>
    <property type="gene ID" value="PgR022X_g009"/>
</dbReference>
<feature type="region of interest" description="Disordered" evidence="1">
    <location>
        <begin position="1"/>
        <end position="48"/>
    </location>
</feature>
<dbReference type="WBParaSite" id="PgR022X_g009_t01">
    <property type="protein sequence ID" value="PgR022X_g009_t01"/>
    <property type="gene ID" value="PgR022X_g009"/>
</dbReference>
<feature type="region of interest" description="Disordered" evidence="1">
    <location>
        <begin position="103"/>
        <end position="158"/>
    </location>
</feature>
<protein>
    <submittedName>
        <fullName evidence="3 4">Uncharacterized protein</fullName>
    </submittedName>
</protein>